<reference evidence="9 11" key="2">
    <citation type="submission" date="2019-09" db="EMBL/GenBank/DDBJ databases">
        <title>A bacterium isolated from glacier soil.</title>
        <authorList>
            <person name="Liu Q."/>
        </authorList>
    </citation>
    <scope>NUCLEOTIDE SEQUENCE [LARGE SCALE GENOMIC DNA]</scope>
    <source>
        <strain evidence="9 11">MDT1-10-3</strain>
    </source>
</reference>
<evidence type="ECO:0000256" key="4">
    <source>
        <dbReference type="ARBA" id="ARBA00022692"/>
    </source>
</evidence>
<dbReference type="SUPFAM" id="SSF56935">
    <property type="entry name" value="Porins"/>
    <property type="match status" value="2"/>
</dbReference>
<feature type="chain" id="PRO_5024315778" evidence="8">
    <location>
        <begin position="23"/>
        <end position="518"/>
    </location>
</feature>
<sequence length="518" mass="56484">MKRYSFLLACLALLGSAGKGFAQNEVDALRYSRTDFGGTARTMGLGGANVALGADAGSFSSNPAGLGLFRRSEITVSAGVNVNDVSSSVYGSTLTNGRNNLNIPGLSAVFTTRKADDEEGDWRSSSFGIGYTRLNNFNERQTYGGTHPAGGLKFAEYADQLANLYGVSNTNENFNIEDLAFATGLINYDEIGNFYYPPDYSFTPANEDEDVQRVLVQTPFSESINTTGSQNQWDFSYGTSFRDKVFLGASLGVSSIKFRRTRTYFESGPTQAQNEQSALQDLTLMDELLTEGTGVMLKVGAIFRPSDVLRLGFTVQTPTWYNLTDRYSTNLTVNYTPGVFDRDTEYAATVPGEFEYSLTTPFRASGGAAVFLGKNGFISADVEYVDYSNARLNADGESFQEANNASRNKYQSALNYRLGGEARLDVFRLRAGVGVSGDPFKDSEVSQAKTYFTGGVGIRKTNFFVDAALVYSNYKSLYSPYINQEAGLAGSVYRDAEVPLVTTTHKNTNLIATVGWNF</sequence>
<evidence type="ECO:0000313" key="9">
    <source>
        <dbReference type="EMBL" id="KAA6431115.1"/>
    </source>
</evidence>
<reference evidence="10 12" key="3">
    <citation type="submission" date="2024-08" db="EMBL/GenBank/DDBJ databases">
        <authorList>
            <person name="Wei W."/>
        </authorList>
    </citation>
    <scope>NUCLEOTIDE SEQUENCE [LARGE SCALE GENOMIC DNA]</scope>
    <source>
        <strain evidence="10 12">XU2</strain>
    </source>
</reference>
<proteinExistence type="inferred from homology"/>
<keyword evidence="5 8" id="KW-0732">Signal</keyword>
<dbReference type="Proteomes" id="UP001570846">
    <property type="component" value="Unassembled WGS sequence"/>
</dbReference>
<gene>
    <name evidence="10" type="ORF">ACD591_13575</name>
    <name evidence="9" type="ORF">FOE74_18650</name>
</gene>
<reference evidence="9 11" key="1">
    <citation type="submission" date="2019-07" db="EMBL/GenBank/DDBJ databases">
        <authorList>
            <person name="Qu J.-H."/>
        </authorList>
    </citation>
    <scope>NUCLEOTIDE SEQUENCE [LARGE SCALE GENOMIC DNA]</scope>
    <source>
        <strain evidence="9 11">MDT1-10-3</strain>
    </source>
</reference>
<dbReference type="EMBL" id="VKKZ01000024">
    <property type="protein sequence ID" value="KAA6431115.1"/>
    <property type="molecule type" value="Genomic_DNA"/>
</dbReference>
<keyword evidence="7" id="KW-0998">Cell outer membrane</keyword>
<dbReference type="GO" id="GO:0015483">
    <property type="term" value="F:long-chain fatty acid transporting porin activity"/>
    <property type="evidence" value="ECO:0007669"/>
    <property type="project" value="TreeGrafter"/>
</dbReference>
<evidence type="ECO:0000256" key="1">
    <source>
        <dbReference type="ARBA" id="ARBA00004571"/>
    </source>
</evidence>
<evidence type="ECO:0000256" key="8">
    <source>
        <dbReference type="SAM" id="SignalP"/>
    </source>
</evidence>
<dbReference type="Proteomes" id="UP000323866">
    <property type="component" value="Unassembled WGS sequence"/>
</dbReference>
<dbReference type="InterPro" id="IPR005017">
    <property type="entry name" value="OMPP1/FadL/TodX"/>
</dbReference>
<comment type="caution">
    <text evidence="9">The sequence shown here is derived from an EMBL/GenBank/DDBJ whole genome shotgun (WGS) entry which is preliminary data.</text>
</comment>
<dbReference type="RefSeq" id="WP_149100143.1">
    <property type="nucleotide sequence ID" value="NZ_BMMG01000007.1"/>
</dbReference>
<dbReference type="OrthoDB" id="9765571at2"/>
<dbReference type="PANTHER" id="PTHR35093:SF8">
    <property type="entry name" value="OUTER MEMBRANE PROTEIN NMB0088-RELATED"/>
    <property type="match status" value="1"/>
</dbReference>
<evidence type="ECO:0000256" key="7">
    <source>
        <dbReference type="ARBA" id="ARBA00023237"/>
    </source>
</evidence>
<dbReference type="Gene3D" id="2.40.160.60">
    <property type="entry name" value="Outer membrane protein transport protein (OMPP1/FadL/TodX)"/>
    <property type="match status" value="1"/>
</dbReference>
<keyword evidence="12" id="KW-1185">Reference proteome</keyword>
<evidence type="ECO:0000313" key="11">
    <source>
        <dbReference type="Proteomes" id="UP000323866"/>
    </source>
</evidence>
<name>A0A5M8Q5F2_9BACT</name>
<keyword evidence="6" id="KW-0472">Membrane</keyword>
<evidence type="ECO:0000256" key="2">
    <source>
        <dbReference type="ARBA" id="ARBA00008163"/>
    </source>
</evidence>
<comment type="similarity">
    <text evidence="2">Belongs to the OmpP1/FadL family.</text>
</comment>
<evidence type="ECO:0000256" key="3">
    <source>
        <dbReference type="ARBA" id="ARBA00022452"/>
    </source>
</evidence>
<evidence type="ECO:0000313" key="12">
    <source>
        <dbReference type="Proteomes" id="UP001570846"/>
    </source>
</evidence>
<evidence type="ECO:0000313" key="10">
    <source>
        <dbReference type="EMBL" id="MFA1772325.1"/>
    </source>
</evidence>
<keyword evidence="3" id="KW-1134">Transmembrane beta strand</keyword>
<feature type="signal peptide" evidence="8">
    <location>
        <begin position="1"/>
        <end position="22"/>
    </location>
</feature>
<dbReference type="EMBL" id="JBGOGF010000007">
    <property type="protein sequence ID" value="MFA1772325.1"/>
    <property type="molecule type" value="Genomic_DNA"/>
</dbReference>
<dbReference type="AlphaFoldDB" id="A0A5M8Q5F2"/>
<evidence type="ECO:0000256" key="5">
    <source>
        <dbReference type="ARBA" id="ARBA00022729"/>
    </source>
</evidence>
<protein>
    <submittedName>
        <fullName evidence="10">OmpP1/FadL family transporter</fullName>
    </submittedName>
</protein>
<keyword evidence="4" id="KW-0812">Transmembrane</keyword>
<dbReference type="PANTHER" id="PTHR35093">
    <property type="entry name" value="OUTER MEMBRANE PROTEIN NMB0088-RELATED"/>
    <property type="match status" value="1"/>
</dbReference>
<comment type="subcellular location">
    <subcellularLocation>
        <location evidence="1">Cell outer membrane</location>
        <topology evidence="1">Multi-pass membrane protein</topology>
    </subcellularLocation>
</comment>
<evidence type="ECO:0000256" key="6">
    <source>
        <dbReference type="ARBA" id="ARBA00023136"/>
    </source>
</evidence>
<dbReference type="GO" id="GO:0009279">
    <property type="term" value="C:cell outer membrane"/>
    <property type="evidence" value="ECO:0007669"/>
    <property type="project" value="UniProtKB-SubCell"/>
</dbReference>
<accession>A0A5M8Q5F2</accession>
<dbReference type="Pfam" id="PF03349">
    <property type="entry name" value="Toluene_X"/>
    <property type="match status" value="1"/>
</dbReference>
<organism evidence="9 11">
    <name type="scientific">Rufibacter glacialis</name>
    <dbReference type="NCBI Taxonomy" id="1259555"/>
    <lineage>
        <taxon>Bacteria</taxon>
        <taxon>Pseudomonadati</taxon>
        <taxon>Bacteroidota</taxon>
        <taxon>Cytophagia</taxon>
        <taxon>Cytophagales</taxon>
        <taxon>Hymenobacteraceae</taxon>
        <taxon>Rufibacter</taxon>
    </lineage>
</organism>